<dbReference type="EMBL" id="CAJVPT010001147">
    <property type="protein sequence ID" value="CAG8457696.1"/>
    <property type="molecule type" value="Genomic_DNA"/>
</dbReference>
<proteinExistence type="predicted"/>
<accession>A0ACA9K7L6</accession>
<reference evidence="1" key="1">
    <citation type="submission" date="2021-06" db="EMBL/GenBank/DDBJ databases">
        <authorList>
            <person name="Kallberg Y."/>
            <person name="Tangrot J."/>
            <person name="Rosling A."/>
        </authorList>
    </citation>
    <scope>NUCLEOTIDE SEQUENCE</scope>
    <source>
        <strain evidence="1">CL356</strain>
    </source>
</reference>
<sequence length="355" mass="40923">MIQIKTVFLALLILPYYCQWILAYKSLTEEGLQVLTNITESESLETLDKYLKQILIPRVSDTDGNRKVQEFIKSKFKELGWTIEEDTFKDQTPYGEKTFNNIIVTKNANLTNRFVMAAHFDSKYFDPPNNFVGATDSAVPCAMLIDLAYRLDQYLTQPIRSTDPGRTNIYRTFNPMQPKLTLTLPFTSIDQHCSRHLAKKWEKTYLLTVDVPEIKSKTVLGSIETLVLLDLLGVKQPSFANYFKTTSWLFSKLADIENRLYEKRIIKPGSEDSFDDEPYFDTSTLHSSQAHIEDDHLPFLQRGVPVLHIIAYPFPAVWHTTLDNFDAIDPDTFFNLNTIFRIFAAEYLEIDPSLS</sequence>
<organism evidence="1 2">
    <name type="scientific">Acaulospora colombiana</name>
    <dbReference type="NCBI Taxonomy" id="27376"/>
    <lineage>
        <taxon>Eukaryota</taxon>
        <taxon>Fungi</taxon>
        <taxon>Fungi incertae sedis</taxon>
        <taxon>Mucoromycota</taxon>
        <taxon>Glomeromycotina</taxon>
        <taxon>Glomeromycetes</taxon>
        <taxon>Diversisporales</taxon>
        <taxon>Acaulosporaceae</taxon>
        <taxon>Acaulospora</taxon>
    </lineage>
</organism>
<evidence type="ECO:0000313" key="2">
    <source>
        <dbReference type="Proteomes" id="UP000789525"/>
    </source>
</evidence>
<dbReference type="Proteomes" id="UP000789525">
    <property type="component" value="Unassembled WGS sequence"/>
</dbReference>
<evidence type="ECO:0000313" key="1">
    <source>
        <dbReference type="EMBL" id="CAG8457696.1"/>
    </source>
</evidence>
<name>A0ACA9K7L6_9GLOM</name>
<gene>
    <name evidence="1" type="ORF">ACOLOM_LOCUS1034</name>
</gene>
<protein>
    <submittedName>
        <fullName evidence="1">2820_t:CDS:1</fullName>
    </submittedName>
</protein>
<keyword evidence="2" id="KW-1185">Reference proteome</keyword>
<comment type="caution">
    <text evidence="1">The sequence shown here is derived from an EMBL/GenBank/DDBJ whole genome shotgun (WGS) entry which is preliminary data.</text>
</comment>